<proteinExistence type="predicted"/>
<comment type="caution">
    <text evidence="1">The sequence shown here is derived from an EMBL/GenBank/DDBJ whole genome shotgun (WGS) entry which is preliminary data.</text>
</comment>
<dbReference type="Proteomes" id="UP000275530">
    <property type="component" value="Unassembled WGS sequence"/>
</dbReference>
<gene>
    <name evidence="1" type="ORF">D3242_32975</name>
</gene>
<sequence>MTQKQAKRPSHEVYVVEGEGDKTHWTKVGAAWPHDDGEGFNITLSALPLNGRLVIRKPKPQEDRG</sequence>
<accession>A0A6M7TTW3</accession>
<keyword evidence="2" id="KW-1185">Reference proteome</keyword>
<evidence type="ECO:0000313" key="1">
    <source>
        <dbReference type="EMBL" id="RJT28180.1"/>
    </source>
</evidence>
<reference evidence="1 2" key="1">
    <citation type="submission" date="2018-09" db="EMBL/GenBank/DDBJ databases">
        <title>Mesorhizobium carmichaelinearum sp. nov. isolated from Carmichaelinea spp. root nodules in New Zealand.</title>
        <authorList>
            <person name="De Meyer S.E."/>
        </authorList>
    </citation>
    <scope>NUCLEOTIDE SEQUENCE [LARGE SCALE GENOMIC DNA]</scope>
    <source>
        <strain evidence="1 2">LMG 28313</strain>
    </source>
</reference>
<dbReference type="RefSeq" id="WP_064983634.1">
    <property type="nucleotide sequence ID" value="NZ_CP033509.1"/>
</dbReference>
<dbReference type="EMBL" id="QZXA01000024">
    <property type="protein sequence ID" value="RJT28180.1"/>
    <property type="molecule type" value="Genomic_DNA"/>
</dbReference>
<evidence type="ECO:0000313" key="2">
    <source>
        <dbReference type="Proteomes" id="UP000275530"/>
    </source>
</evidence>
<organism evidence="1 2">
    <name type="scientific">Mesorhizobium jarvisii</name>
    <dbReference type="NCBI Taxonomy" id="1777867"/>
    <lineage>
        <taxon>Bacteria</taxon>
        <taxon>Pseudomonadati</taxon>
        <taxon>Pseudomonadota</taxon>
        <taxon>Alphaproteobacteria</taxon>
        <taxon>Hyphomicrobiales</taxon>
        <taxon>Phyllobacteriaceae</taxon>
        <taxon>Mesorhizobium</taxon>
    </lineage>
</organism>
<name>A0A6M7TTW3_9HYPH</name>
<dbReference type="AlphaFoldDB" id="A0A6M7TTW3"/>
<protein>
    <submittedName>
        <fullName evidence="1">Uncharacterized protein</fullName>
    </submittedName>
</protein>